<protein>
    <recommendedName>
        <fullName evidence="6">Heterokaryon incompatibility domain-containing protein</fullName>
    </recommendedName>
</protein>
<dbReference type="Pfam" id="PF26640">
    <property type="entry name" value="DUF8212"/>
    <property type="match status" value="1"/>
</dbReference>
<dbReference type="InterPro" id="IPR029058">
    <property type="entry name" value="AB_hydrolase_fold"/>
</dbReference>
<reference evidence="4 5" key="1">
    <citation type="submission" date="2019-04" db="EMBL/GenBank/DDBJ databases">
        <title>Fungal friends and foes A comparative genomics study of 23 Aspergillus species from section Flavi.</title>
        <authorList>
            <consortium name="DOE Joint Genome Institute"/>
            <person name="Kjaerbolling I."/>
            <person name="Vesth T.C."/>
            <person name="Frisvad J.C."/>
            <person name="Nybo J.L."/>
            <person name="Theobald S."/>
            <person name="Kildgaard S."/>
            <person name="Petersen T.I."/>
            <person name="Kuo A."/>
            <person name="Sato A."/>
            <person name="Lyhne E.K."/>
            <person name="Kogle M.E."/>
            <person name="Wiebenga A."/>
            <person name="Kun R.S."/>
            <person name="Lubbers R.J."/>
            <person name="Makela M.R."/>
            <person name="Barry K."/>
            <person name="Chovatia M."/>
            <person name="Clum A."/>
            <person name="Daum C."/>
            <person name="Haridas S."/>
            <person name="He G."/>
            <person name="LaButti K."/>
            <person name="Lipzen A."/>
            <person name="Mondo S."/>
            <person name="Pangilinan J."/>
            <person name="Riley R."/>
            <person name="Salamov A."/>
            <person name="Simmons B.A."/>
            <person name="Magnuson J.K."/>
            <person name="Henrissat B."/>
            <person name="Mortensen U.H."/>
            <person name="Larsen T.O."/>
            <person name="De vries R.P."/>
            <person name="Grigoriev I.V."/>
            <person name="Machida M."/>
            <person name="Baker S.E."/>
            <person name="Andersen M.R."/>
        </authorList>
    </citation>
    <scope>NUCLEOTIDE SEQUENCE [LARGE SCALE GENOMIC DNA]</scope>
    <source>
        <strain evidence="4 5">CBS 117618</strain>
    </source>
</reference>
<dbReference type="EMBL" id="ML734966">
    <property type="protein sequence ID" value="KAB8205971.1"/>
    <property type="molecule type" value="Genomic_DNA"/>
</dbReference>
<keyword evidence="5" id="KW-1185">Reference proteome</keyword>
<organism evidence="4 5">
    <name type="scientific">Aspergillus parasiticus</name>
    <dbReference type="NCBI Taxonomy" id="5067"/>
    <lineage>
        <taxon>Eukaryota</taxon>
        <taxon>Fungi</taxon>
        <taxon>Dikarya</taxon>
        <taxon>Ascomycota</taxon>
        <taxon>Pezizomycotina</taxon>
        <taxon>Eurotiomycetes</taxon>
        <taxon>Eurotiomycetidae</taxon>
        <taxon>Eurotiales</taxon>
        <taxon>Aspergillaceae</taxon>
        <taxon>Aspergillus</taxon>
        <taxon>Aspergillus subgen. Circumdati</taxon>
    </lineage>
</organism>
<dbReference type="InterPro" id="IPR018712">
    <property type="entry name" value="Tle1-like_cat"/>
</dbReference>
<dbReference type="VEuPathDB" id="FungiDB:BDV34DRAFT_194586"/>
<dbReference type="Pfam" id="PF09994">
    <property type="entry name" value="T6SS_Tle1-like_cat"/>
    <property type="match status" value="1"/>
</dbReference>
<gene>
    <name evidence="4" type="ORF">BDV34DRAFT_194586</name>
</gene>
<evidence type="ECO:0008006" key="6">
    <source>
        <dbReference type="Google" id="ProtNLM"/>
    </source>
</evidence>
<feature type="domain" description="Heterokaryon incompatibility" evidence="1">
    <location>
        <begin position="28"/>
        <end position="120"/>
    </location>
</feature>
<evidence type="ECO:0000259" key="2">
    <source>
        <dbReference type="Pfam" id="PF09994"/>
    </source>
</evidence>
<evidence type="ECO:0000259" key="1">
    <source>
        <dbReference type="Pfam" id="PF06985"/>
    </source>
</evidence>
<dbReference type="OMA" id="VWMIREA"/>
<dbReference type="SUPFAM" id="SSF53474">
    <property type="entry name" value="alpha/beta-Hydrolases"/>
    <property type="match status" value="1"/>
</dbReference>
<evidence type="ECO:0000259" key="3">
    <source>
        <dbReference type="Pfam" id="PF26640"/>
    </source>
</evidence>
<evidence type="ECO:0000313" key="4">
    <source>
        <dbReference type="EMBL" id="KAB8205971.1"/>
    </source>
</evidence>
<evidence type="ECO:0000313" key="5">
    <source>
        <dbReference type="Proteomes" id="UP000326532"/>
    </source>
</evidence>
<feature type="domain" description="T6SS Phospholipase effector Tle1-like catalytic" evidence="2">
    <location>
        <begin position="458"/>
        <end position="659"/>
    </location>
</feature>
<dbReference type="PANTHER" id="PTHR10622:SF10">
    <property type="entry name" value="HET DOMAIN-CONTAINING PROTEIN"/>
    <property type="match status" value="1"/>
</dbReference>
<feature type="domain" description="DUF8212" evidence="3">
    <location>
        <begin position="231"/>
        <end position="254"/>
    </location>
</feature>
<sequence length="885" mass="101036">MRLLRTNAVPLELKEFGEDKINKHEIKYAILSHRWGDDETSFQDLARLEETGLKATKGYQKIQRFLERAAKDGYEYAWIDTCCINKESSAELSEAINSMFRWYQLADICYAYLQDMQPSKNPATINTELQKSEWFQRGWTLQELIAPPNLVFLSNDWSDIGDKNDLSQLISKITLIDEGVLRGETRLGDCSVAKRMSWASTRVTTRTEDTAYCLMGIFNVNMPLLYGEGRRAFIRLQEEIMRESDDQSLFAWDASDFQGFNATGLLALTPAFFKNSRNIVPFRSLKGSSPYSVTNKGIRLQLPLVGIKGGVIRRDFGVEVVTQRKALLLECQEVSADHPAKPVAVLLGRLASSDSQFIRINSTLHRHLAWAHLRFVEPSEIYARKIYWAFEEAVIKPARKLADLSTILTKPQRNMILLFDDKYLSKGTGSSIQAIHDLIGDTGNSQVCYYDHPTSEDSVEKRVMRAYKWCVDNYDRRSKWYIFGFSSGGFVAQVLAQILEFMGLYTPHLRVQHDIWGSYHAWYRAVSRGNPDSARGEFSEMSVIRSWNLECTVTFLGLFDSVNITPGCNSTRGTSGHQKEENLPSVLTHPGLVVRHAVAIDEQDPALRPNLGNEAAECMHDFQEIWFPGGRADIGGVIDPVSNEKWKLGHIPLVWMIREAARAGLGIDPHSLCRYFKFEDLKQAQPLSGDEAIVESILSSDQMKDGLYRAAKLGHMHNYWKFGEESTPKSILMASVLEDIPPFDVSMKTFCARAVVLKEQFFGNRLWRSTLNRFRHRGKSTQQSKLPSQHLNQDWVDEFLYFQMRYSSPKRPVPDRLRRVIPNGAAYHISVIHRMCSKDKSYRPTNPIDVFVLIDHPFLHGGWRIKQQADFIGEYRVLGGSHYDC</sequence>
<dbReference type="InterPro" id="IPR010730">
    <property type="entry name" value="HET"/>
</dbReference>
<name>A0A5N6DLJ1_ASPPA</name>
<dbReference type="AlphaFoldDB" id="A0A5N6DLJ1"/>
<dbReference type="Pfam" id="PF06985">
    <property type="entry name" value="HET"/>
    <property type="match status" value="1"/>
</dbReference>
<accession>A0A5N6DLJ1</accession>
<dbReference type="InterPro" id="IPR058525">
    <property type="entry name" value="DUF8212"/>
</dbReference>
<proteinExistence type="predicted"/>
<dbReference type="PANTHER" id="PTHR10622">
    <property type="entry name" value="HET DOMAIN-CONTAINING PROTEIN"/>
    <property type="match status" value="1"/>
</dbReference>
<dbReference type="Proteomes" id="UP000326532">
    <property type="component" value="Unassembled WGS sequence"/>
</dbReference>